<protein>
    <submittedName>
        <fullName evidence="2">SusF/SusE family outer membrane protein</fullName>
    </submittedName>
</protein>
<organism evidence="2 3">
    <name type="scientific">Hymenobacter elongatus</name>
    <dbReference type="NCBI Taxonomy" id="877208"/>
    <lineage>
        <taxon>Bacteria</taxon>
        <taxon>Pseudomonadati</taxon>
        <taxon>Bacteroidota</taxon>
        <taxon>Cytophagia</taxon>
        <taxon>Cytophagales</taxon>
        <taxon>Hymenobacteraceae</taxon>
        <taxon>Hymenobacter</taxon>
    </lineage>
</organism>
<name>A0A4Z0PNA5_9BACT</name>
<gene>
    <name evidence="2" type="ORF">E5J99_05115</name>
</gene>
<dbReference type="GO" id="GO:0019867">
    <property type="term" value="C:outer membrane"/>
    <property type="evidence" value="ECO:0007669"/>
    <property type="project" value="InterPro"/>
</dbReference>
<dbReference type="Proteomes" id="UP000297739">
    <property type="component" value="Unassembled WGS sequence"/>
</dbReference>
<dbReference type="RefSeq" id="WP_135496649.1">
    <property type="nucleotide sequence ID" value="NZ_SRLD01000007.1"/>
</dbReference>
<comment type="caution">
    <text evidence="2">The sequence shown here is derived from an EMBL/GenBank/DDBJ whole genome shotgun (WGS) entry which is preliminary data.</text>
</comment>
<dbReference type="GO" id="GO:2001070">
    <property type="term" value="F:starch binding"/>
    <property type="evidence" value="ECO:0007669"/>
    <property type="project" value="InterPro"/>
</dbReference>
<keyword evidence="3" id="KW-1185">Reference proteome</keyword>
<dbReference type="InterPro" id="IPR025970">
    <property type="entry name" value="SusE"/>
</dbReference>
<reference evidence="2 3" key="1">
    <citation type="submission" date="2019-04" db="EMBL/GenBank/DDBJ databases">
        <authorList>
            <person name="Feng G."/>
            <person name="Zhang J."/>
            <person name="Zhu H."/>
        </authorList>
    </citation>
    <scope>NUCLEOTIDE SEQUENCE [LARGE SCALE GENOMIC DNA]</scope>
    <source>
        <strain evidence="2 3">JCM 17223</strain>
    </source>
</reference>
<dbReference type="OrthoDB" id="975117at2"/>
<dbReference type="AlphaFoldDB" id="A0A4Z0PNA5"/>
<proteinExistence type="predicted"/>
<accession>A0A4Z0PNA5</accession>
<feature type="domain" description="SusE outer membrane protein" evidence="1">
    <location>
        <begin position="23"/>
        <end position="133"/>
    </location>
</feature>
<dbReference type="Gene3D" id="2.60.40.3620">
    <property type="match status" value="1"/>
</dbReference>
<evidence type="ECO:0000313" key="2">
    <source>
        <dbReference type="EMBL" id="TGE18287.1"/>
    </source>
</evidence>
<dbReference type="Pfam" id="PF14292">
    <property type="entry name" value="SusE"/>
    <property type="match status" value="1"/>
</dbReference>
<sequence>MKNWFTRTVGICAAVMLMSSCEKDEVKVTAEPSAAPALTTSVTAVDLKKDNADKVAVTYSWTPISLTFSEGGFPVPATYTLQFAKKGTDFAKMKEVDVSNVVQKSFTIGEVNTLFNDLELPVGQASQLDVRLKSSYSPNVAPYTSGTMSLAGTPYESRDLPTLVWGLIGPAGVSWNDDVVMQYNFDKKIWTLTKDLKADEFKFRANKAWGVNLGADGAGGTLKQDGDNLKITEAGNYTLTLDYNAKPKPLYTIKKN</sequence>
<dbReference type="PROSITE" id="PS51257">
    <property type="entry name" value="PROKAR_LIPOPROTEIN"/>
    <property type="match status" value="1"/>
</dbReference>
<dbReference type="EMBL" id="SRLD01000007">
    <property type="protein sequence ID" value="TGE18287.1"/>
    <property type="molecule type" value="Genomic_DNA"/>
</dbReference>
<evidence type="ECO:0000313" key="3">
    <source>
        <dbReference type="Proteomes" id="UP000297739"/>
    </source>
</evidence>
<evidence type="ECO:0000259" key="1">
    <source>
        <dbReference type="Pfam" id="PF14292"/>
    </source>
</evidence>